<gene>
    <name evidence="2" type="ORF">DLJ59_27760</name>
</gene>
<dbReference type="Proteomes" id="UP000282312">
    <property type="component" value="Unassembled WGS sequence"/>
</dbReference>
<dbReference type="EMBL" id="QGSZ01000302">
    <property type="protein sequence ID" value="RQW98156.1"/>
    <property type="molecule type" value="Genomic_DNA"/>
</dbReference>
<feature type="region of interest" description="Disordered" evidence="1">
    <location>
        <begin position="133"/>
        <end position="159"/>
    </location>
</feature>
<dbReference type="AlphaFoldDB" id="A0A3N9WVV5"/>
<comment type="caution">
    <text evidence="2">The sequence shown here is derived from an EMBL/GenBank/DDBJ whole genome shotgun (WGS) entry which is preliminary data.</text>
</comment>
<evidence type="ECO:0000313" key="3">
    <source>
        <dbReference type="Proteomes" id="UP000282312"/>
    </source>
</evidence>
<protein>
    <submittedName>
        <fullName evidence="2">Uncharacterized protein</fullName>
    </submittedName>
</protein>
<reference evidence="2 3" key="1">
    <citation type="submission" date="2018-05" db="EMBL/GenBank/DDBJ databases">
        <title>Micromonospora from Atacama Desert.</title>
        <authorList>
            <person name="Carro L."/>
            <person name="Goodfellow M."/>
            <person name="Klenk H.-P."/>
        </authorList>
    </citation>
    <scope>NUCLEOTIDE SEQUENCE [LARGE SCALE GENOMIC DNA]</scope>
    <source>
        <strain evidence="2 3">LB39</strain>
    </source>
</reference>
<evidence type="ECO:0000313" key="2">
    <source>
        <dbReference type="EMBL" id="RQW98156.1"/>
    </source>
</evidence>
<organism evidence="2 3">
    <name type="scientific">Micromonospora inaquosa</name>
    <dbReference type="NCBI Taxonomy" id="2203716"/>
    <lineage>
        <taxon>Bacteria</taxon>
        <taxon>Bacillati</taxon>
        <taxon>Actinomycetota</taxon>
        <taxon>Actinomycetes</taxon>
        <taxon>Micromonosporales</taxon>
        <taxon>Micromonosporaceae</taxon>
        <taxon>Micromonospora</taxon>
    </lineage>
</organism>
<name>A0A3N9WVV5_9ACTN</name>
<accession>A0A3N9WVV5</accession>
<proteinExistence type="predicted"/>
<feature type="region of interest" description="Disordered" evidence="1">
    <location>
        <begin position="314"/>
        <end position="334"/>
    </location>
</feature>
<evidence type="ECO:0000256" key="1">
    <source>
        <dbReference type="SAM" id="MobiDB-lite"/>
    </source>
</evidence>
<keyword evidence="3" id="KW-1185">Reference proteome</keyword>
<sequence length="334" mass="37394">MLAVFDGVQHHPPAPPYPHATEEEGYHAYSLHGYIYGKAFFYYPRFVAVQGLVSTLIAFSAAASSNRARRAFVELMQRLIETTRVTHPWLAQEVGRQLIGLEQFAEAQVWLHTAELLQHEWLAVTLDFHDSTPGRDEDAGASPSAARHGTGPVTRHRHAAVGNRPARMDYGLWHFPEMARHAPTLRLDHHLAGAGIMLGELDRMAWDEGLRTSNLAFADLGFASSDIKDLLTALGDTESEAVQAFWYEYTRARWRHQPGWDAALAAIDERTNALREQPGFGPLSIFRFGYDPEAALFYLNGAAKMMRSEIADRQHPPIIAQRRPPLPDAPTLDV</sequence>